<sequence>MQVLELNPTLQSSAGPSPVNPLKGSTYTEKGRPSIIHEYYLKADREGRNKCIWICMKKRNRWIAKDMCLEKEGLVLGMPELRMQCSWWRRHSLYSVVGVKEVMFGYAKYDKRTNEISVYVKNIDYNSEIARIQNAIEEPSPDVDPWECGVNIQGECHDPGFECPNSRWDTVLEDFYCPIQHSRALRLRKDVYKWLPAMVECYWQNGIKPDDAKFLEAGSFVTFYRDLAWDTWLDAASPYGQIINGFQLIEGWHIRYLLCLILGSILLSACVVAVSTAIQGNFEAGLTAGSYALAITTLGLAVLTFLSAIF</sequence>
<dbReference type="AlphaFoldDB" id="A0AAD6GQ99"/>
<reference evidence="3 4" key="1">
    <citation type="journal article" date="2023" name="IMA Fungus">
        <title>Comparative genomic study of the Penicillium genus elucidates a diverse pangenome and 15 lateral gene transfer events.</title>
        <authorList>
            <person name="Petersen C."/>
            <person name="Sorensen T."/>
            <person name="Nielsen M.R."/>
            <person name="Sondergaard T.E."/>
            <person name="Sorensen J.L."/>
            <person name="Fitzpatrick D.A."/>
            <person name="Frisvad J.C."/>
            <person name="Nielsen K.L."/>
        </authorList>
    </citation>
    <scope>NUCLEOTIDE SEQUENCE [LARGE SCALE GENOMIC DNA]</scope>
    <source>
        <strain evidence="3 4">IBT 29057</strain>
    </source>
</reference>
<feature type="transmembrane region" description="Helical" evidence="2">
    <location>
        <begin position="256"/>
        <end position="278"/>
    </location>
</feature>
<dbReference type="Proteomes" id="UP001216150">
    <property type="component" value="Unassembled WGS sequence"/>
</dbReference>
<name>A0AAD6GQ99_9EURO</name>
<feature type="transmembrane region" description="Helical" evidence="2">
    <location>
        <begin position="290"/>
        <end position="309"/>
    </location>
</feature>
<keyword evidence="2" id="KW-0472">Membrane</keyword>
<evidence type="ECO:0000256" key="1">
    <source>
        <dbReference type="SAM" id="MobiDB-lite"/>
    </source>
</evidence>
<evidence type="ECO:0000313" key="4">
    <source>
        <dbReference type="Proteomes" id="UP001216150"/>
    </source>
</evidence>
<proteinExistence type="predicted"/>
<comment type="caution">
    <text evidence="3">The sequence shown here is derived from an EMBL/GenBank/DDBJ whole genome shotgun (WGS) entry which is preliminary data.</text>
</comment>
<accession>A0AAD6GQ99</accession>
<organism evidence="3 4">
    <name type="scientific">Penicillium hetheringtonii</name>
    <dbReference type="NCBI Taxonomy" id="911720"/>
    <lineage>
        <taxon>Eukaryota</taxon>
        <taxon>Fungi</taxon>
        <taxon>Dikarya</taxon>
        <taxon>Ascomycota</taxon>
        <taxon>Pezizomycotina</taxon>
        <taxon>Eurotiomycetes</taxon>
        <taxon>Eurotiomycetidae</taxon>
        <taxon>Eurotiales</taxon>
        <taxon>Aspergillaceae</taxon>
        <taxon>Penicillium</taxon>
    </lineage>
</organism>
<evidence type="ECO:0000256" key="2">
    <source>
        <dbReference type="SAM" id="Phobius"/>
    </source>
</evidence>
<keyword evidence="2" id="KW-1133">Transmembrane helix</keyword>
<keyword evidence="2" id="KW-0812">Transmembrane</keyword>
<dbReference type="EMBL" id="JAQJAC010000004">
    <property type="protein sequence ID" value="KAJ5585818.1"/>
    <property type="molecule type" value="Genomic_DNA"/>
</dbReference>
<protein>
    <submittedName>
        <fullName evidence="3">Uncharacterized protein</fullName>
    </submittedName>
</protein>
<keyword evidence="4" id="KW-1185">Reference proteome</keyword>
<evidence type="ECO:0000313" key="3">
    <source>
        <dbReference type="EMBL" id="KAJ5585818.1"/>
    </source>
</evidence>
<gene>
    <name evidence="3" type="ORF">N7450_005605</name>
</gene>
<feature type="region of interest" description="Disordered" evidence="1">
    <location>
        <begin position="1"/>
        <end position="28"/>
    </location>
</feature>